<dbReference type="InterPro" id="IPR025672">
    <property type="entry name" value="Sigma_reg_C_dom"/>
</dbReference>
<evidence type="ECO:0000313" key="5">
    <source>
        <dbReference type="Proteomes" id="UP000522720"/>
    </source>
</evidence>
<feature type="domain" description="Sigma factor regulator N-terminal" evidence="3">
    <location>
        <begin position="8"/>
        <end position="93"/>
    </location>
</feature>
<dbReference type="InterPro" id="IPR029101">
    <property type="entry name" value="Sigma_reg_N"/>
</dbReference>
<keyword evidence="1" id="KW-0812">Transmembrane</keyword>
<name>A0A7X6S1G8_9STRE</name>
<keyword evidence="1" id="KW-0472">Membrane</keyword>
<organism evidence="4 5">
    <name type="scientific">Streptococcus ovuberis</name>
    <dbReference type="NCBI Taxonomy" id="1936207"/>
    <lineage>
        <taxon>Bacteria</taxon>
        <taxon>Bacillati</taxon>
        <taxon>Bacillota</taxon>
        <taxon>Bacilli</taxon>
        <taxon>Lactobacillales</taxon>
        <taxon>Streptococcaceae</taxon>
        <taxon>Streptococcus</taxon>
    </lineage>
</organism>
<dbReference type="RefSeq" id="WP_168549973.1">
    <property type="nucleotide sequence ID" value="NZ_JAAXPR010000027.1"/>
</dbReference>
<feature type="transmembrane region" description="Helical" evidence="1">
    <location>
        <begin position="18"/>
        <end position="40"/>
    </location>
</feature>
<gene>
    <name evidence="4" type="ORF">HF992_10470</name>
</gene>
<accession>A0A7X6S1G8</accession>
<evidence type="ECO:0000259" key="2">
    <source>
        <dbReference type="Pfam" id="PF13791"/>
    </source>
</evidence>
<evidence type="ECO:0000259" key="3">
    <source>
        <dbReference type="Pfam" id="PF13800"/>
    </source>
</evidence>
<dbReference type="Pfam" id="PF13800">
    <property type="entry name" value="Sigma_reg_N"/>
    <property type="match status" value="1"/>
</dbReference>
<sequence length="338" mass="39284">MKIYSFEQIAKKNKQRTVVLVTVMSVLLTLAILMITFTVMSRRALQSAEETRDYYDRMHRIAYPNVQYNYSVFEPTSEFSGYYYLDRVKTIAGIKVPYEDINAPYGAWKRRSYISGRARTDATPYQTATYTLGSGYKSPMFYNTHYDYSQKDGFHMEKTQDIAFLSQMKGYAVEMAVTFDKPYTLEEIADKIPEQLMVNWYWIGTDSNLYDTAMFTPEEQIGFSLNPYLVRDGKDSTDKEKEDVWQMSYQDFTENLQLALDRDWLNHSLSTAKGEIYSQKKEVVTYLKANPDVKSARFSGVILTGRAEDFSDLEGKEWIFSSNIGESILIQPYHQLQD</sequence>
<keyword evidence="5" id="KW-1185">Reference proteome</keyword>
<evidence type="ECO:0000256" key="1">
    <source>
        <dbReference type="SAM" id="Phobius"/>
    </source>
</evidence>
<evidence type="ECO:0008006" key="6">
    <source>
        <dbReference type="Google" id="ProtNLM"/>
    </source>
</evidence>
<keyword evidence="1" id="KW-1133">Transmembrane helix</keyword>
<dbReference type="EMBL" id="JAAXPR010000027">
    <property type="protein sequence ID" value="NKZ21243.1"/>
    <property type="molecule type" value="Genomic_DNA"/>
</dbReference>
<comment type="caution">
    <text evidence="4">The sequence shown here is derived from an EMBL/GenBank/DDBJ whole genome shotgun (WGS) entry which is preliminary data.</text>
</comment>
<dbReference type="Proteomes" id="UP000522720">
    <property type="component" value="Unassembled WGS sequence"/>
</dbReference>
<reference evidence="4 5" key="1">
    <citation type="submission" date="2020-04" db="EMBL/GenBank/DDBJ databases">
        <title>MicrobeNet Type strains.</title>
        <authorList>
            <person name="Nicholson A.C."/>
        </authorList>
    </citation>
    <scope>NUCLEOTIDE SEQUENCE [LARGE SCALE GENOMIC DNA]</scope>
    <source>
        <strain evidence="4 5">CCUG 69612</strain>
    </source>
</reference>
<proteinExistence type="predicted"/>
<evidence type="ECO:0000313" key="4">
    <source>
        <dbReference type="EMBL" id="NKZ21243.1"/>
    </source>
</evidence>
<dbReference type="Pfam" id="PF13791">
    <property type="entry name" value="Sigma_reg_C"/>
    <property type="match status" value="1"/>
</dbReference>
<protein>
    <recommendedName>
        <fullName evidence="6">Sigma factor regulator C-terminal domain-containing protein</fullName>
    </recommendedName>
</protein>
<dbReference type="AlphaFoldDB" id="A0A7X6S1G8"/>
<feature type="domain" description="Sigma factor regulator C-terminal" evidence="2">
    <location>
        <begin position="165"/>
        <end position="326"/>
    </location>
</feature>